<dbReference type="PROSITE" id="PS50932">
    <property type="entry name" value="HTH_LACI_2"/>
    <property type="match status" value="1"/>
</dbReference>
<dbReference type="AlphaFoldDB" id="A0A4S8PXT3"/>
<accession>A0A4S8PXT3</accession>
<keyword evidence="6" id="KW-1185">Reference proteome</keyword>
<dbReference type="InterPro" id="IPR010982">
    <property type="entry name" value="Lambda_DNA-bd_dom_sf"/>
</dbReference>
<dbReference type="EMBL" id="STGY01000072">
    <property type="protein sequence ID" value="THV36448.1"/>
    <property type="molecule type" value="Genomic_DNA"/>
</dbReference>
<keyword evidence="3" id="KW-0804">Transcription</keyword>
<proteinExistence type="predicted"/>
<evidence type="ECO:0000256" key="1">
    <source>
        <dbReference type="ARBA" id="ARBA00023015"/>
    </source>
</evidence>
<organism evidence="5 6">
    <name type="scientific">Glycomyces buryatensis</name>
    <dbReference type="NCBI Taxonomy" id="2570927"/>
    <lineage>
        <taxon>Bacteria</taxon>
        <taxon>Bacillati</taxon>
        <taxon>Actinomycetota</taxon>
        <taxon>Actinomycetes</taxon>
        <taxon>Glycomycetales</taxon>
        <taxon>Glycomycetaceae</taxon>
        <taxon>Glycomyces</taxon>
    </lineage>
</organism>
<dbReference type="CDD" id="cd06267">
    <property type="entry name" value="PBP1_LacI_sugar_binding-like"/>
    <property type="match status" value="1"/>
</dbReference>
<feature type="domain" description="HTH lacI-type" evidence="4">
    <location>
        <begin position="35"/>
        <end position="90"/>
    </location>
</feature>
<dbReference type="PANTHER" id="PTHR30146:SF109">
    <property type="entry name" value="HTH-TYPE TRANSCRIPTIONAL REGULATOR GALS"/>
    <property type="match status" value="1"/>
</dbReference>
<dbReference type="Pfam" id="PF00356">
    <property type="entry name" value="LacI"/>
    <property type="match status" value="1"/>
</dbReference>
<protein>
    <submittedName>
        <fullName evidence="5">LacI family transcriptional regulator</fullName>
    </submittedName>
</protein>
<dbReference type="PROSITE" id="PS00356">
    <property type="entry name" value="HTH_LACI_1"/>
    <property type="match status" value="1"/>
</dbReference>
<dbReference type="CDD" id="cd01392">
    <property type="entry name" value="HTH_LacI"/>
    <property type="match status" value="1"/>
</dbReference>
<dbReference type="Pfam" id="PF13377">
    <property type="entry name" value="Peripla_BP_3"/>
    <property type="match status" value="1"/>
</dbReference>
<evidence type="ECO:0000256" key="2">
    <source>
        <dbReference type="ARBA" id="ARBA00023125"/>
    </source>
</evidence>
<dbReference type="GO" id="GO:0000976">
    <property type="term" value="F:transcription cis-regulatory region binding"/>
    <property type="evidence" value="ECO:0007669"/>
    <property type="project" value="TreeGrafter"/>
</dbReference>
<evidence type="ECO:0000313" key="6">
    <source>
        <dbReference type="Proteomes" id="UP000308760"/>
    </source>
</evidence>
<dbReference type="SUPFAM" id="SSF53822">
    <property type="entry name" value="Periplasmic binding protein-like I"/>
    <property type="match status" value="1"/>
</dbReference>
<evidence type="ECO:0000313" key="5">
    <source>
        <dbReference type="EMBL" id="THV36448.1"/>
    </source>
</evidence>
<dbReference type="Proteomes" id="UP000308760">
    <property type="component" value="Unassembled WGS sequence"/>
</dbReference>
<dbReference type="OrthoDB" id="3226810at2"/>
<dbReference type="Gene3D" id="1.10.260.40">
    <property type="entry name" value="lambda repressor-like DNA-binding domains"/>
    <property type="match status" value="1"/>
</dbReference>
<name>A0A4S8PXT3_9ACTN</name>
<comment type="caution">
    <text evidence="5">The sequence shown here is derived from an EMBL/GenBank/DDBJ whole genome shotgun (WGS) entry which is preliminary data.</text>
</comment>
<dbReference type="PANTHER" id="PTHR30146">
    <property type="entry name" value="LACI-RELATED TRANSCRIPTIONAL REPRESSOR"/>
    <property type="match status" value="1"/>
</dbReference>
<dbReference type="SMART" id="SM00354">
    <property type="entry name" value="HTH_LACI"/>
    <property type="match status" value="1"/>
</dbReference>
<dbReference type="SUPFAM" id="SSF47413">
    <property type="entry name" value="lambda repressor-like DNA-binding domains"/>
    <property type="match status" value="1"/>
</dbReference>
<evidence type="ECO:0000256" key="3">
    <source>
        <dbReference type="ARBA" id="ARBA00023163"/>
    </source>
</evidence>
<gene>
    <name evidence="5" type="ORF">FAB82_21925</name>
</gene>
<dbReference type="GO" id="GO:0003700">
    <property type="term" value="F:DNA-binding transcription factor activity"/>
    <property type="evidence" value="ECO:0007669"/>
    <property type="project" value="TreeGrafter"/>
</dbReference>
<dbReference type="Gene3D" id="3.40.50.2300">
    <property type="match status" value="2"/>
</dbReference>
<dbReference type="InterPro" id="IPR000843">
    <property type="entry name" value="HTH_LacI"/>
</dbReference>
<reference evidence="5 6" key="2">
    <citation type="submission" date="2019-05" db="EMBL/GenBank/DDBJ databases">
        <title>Glycomyces buryatensis sp. nov.</title>
        <authorList>
            <person name="Nikitina E."/>
        </authorList>
    </citation>
    <scope>NUCLEOTIDE SEQUENCE [LARGE SCALE GENOMIC DNA]</scope>
    <source>
        <strain evidence="5 6">18</strain>
    </source>
</reference>
<sequence length="372" mass="39634">MGRTPRCARCQDAIVTTEPATDDQSPDDRIRPSTVTLRDVAGAAGVSKASASRALDPTSQYVSPEMRARVLETARRLGYRPNASARATTTGATAMVAVLVSDIRDPYNAEIVHGVIEQAGSSGLVATFAGTDHAIDDEIRVVRMMRSLRPHAMILTGARSGSTVSRASLEEELARYTQEGGRVVIAGDDELPFDTAVVPRRRGASELVAELFRLGYRSPAVLRPDHDSAAARQWEDGIVEGAHRLGMRIEYDAVVRTPMTRDGGYDAARNLMERRPEGLDVVLAATDAMAIGAMSAMRDAGLNPGTEIGVAGFDDVVGTEDVTPALTSVNLALARVGAAAVKLALAESAADHRRVEFEPRVILRGTTPARHG</sequence>
<reference evidence="6" key="1">
    <citation type="submission" date="2019-04" db="EMBL/GenBank/DDBJ databases">
        <title>Nocardioides xinjiangensis sp. nov.</title>
        <authorList>
            <person name="Liu S."/>
        </authorList>
    </citation>
    <scope>NUCLEOTIDE SEQUENCE [LARGE SCALE GENOMIC DNA]</scope>
    <source>
        <strain evidence="6">18</strain>
    </source>
</reference>
<dbReference type="InterPro" id="IPR046335">
    <property type="entry name" value="LacI/GalR-like_sensor"/>
</dbReference>
<dbReference type="InterPro" id="IPR028082">
    <property type="entry name" value="Peripla_BP_I"/>
</dbReference>
<evidence type="ECO:0000259" key="4">
    <source>
        <dbReference type="PROSITE" id="PS50932"/>
    </source>
</evidence>
<keyword evidence="1" id="KW-0805">Transcription regulation</keyword>
<keyword evidence="2" id="KW-0238">DNA-binding</keyword>